<comment type="subcellular location">
    <subcellularLocation>
        <location evidence="1">Secreted</location>
        <location evidence="1">Cell wall</location>
        <topology evidence="1">Peptidoglycan-anchor</topology>
    </subcellularLocation>
</comment>
<dbReference type="EMBL" id="CZKA01000015">
    <property type="protein sequence ID" value="CUR54831.1"/>
    <property type="molecule type" value="Genomic_DNA"/>
</dbReference>
<organism evidence="8">
    <name type="scientific">metagenome</name>
    <dbReference type="NCBI Taxonomy" id="256318"/>
    <lineage>
        <taxon>unclassified sequences</taxon>
        <taxon>metagenomes</taxon>
    </lineage>
</organism>
<dbReference type="SUPFAM" id="SSF63817">
    <property type="entry name" value="Sortase"/>
    <property type="match status" value="1"/>
</dbReference>
<dbReference type="InterPro" id="IPR008966">
    <property type="entry name" value="Adhesion_dom_sf"/>
</dbReference>
<name>A0A2P2BYM9_9ZZZZ</name>
<evidence type="ECO:0000256" key="5">
    <source>
        <dbReference type="ARBA" id="ARBA00022801"/>
    </source>
</evidence>
<evidence type="ECO:0000313" key="8">
    <source>
        <dbReference type="EMBL" id="CUR54831.1"/>
    </source>
</evidence>
<feature type="region of interest" description="Disordered" evidence="6">
    <location>
        <begin position="470"/>
        <end position="494"/>
    </location>
</feature>
<evidence type="ECO:0000256" key="3">
    <source>
        <dbReference type="ARBA" id="ARBA00022525"/>
    </source>
</evidence>
<dbReference type="Pfam" id="PF04203">
    <property type="entry name" value="Sortase"/>
    <property type="match status" value="1"/>
</dbReference>
<dbReference type="InterPro" id="IPR023365">
    <property type="entry name" value="Sortase_dom-sf"/>
</dbReference>
<gene>
    <name evidence="8" type="ORF">NOCA2220022</name>
</gene>
<dbReference type="Gene3D" id="2.60.40.1280">
    <property type="match status" value="1"/>
</dbReference>
<feature type="domain" description="SDR-like Ig" evidence="7">
    <location>
        <begin position="57"/>
        <end position="142"/>
    </location>
</feature>
<dbReference type="AlphaFoldDB" id="A0A2P2BYM9"/>
<evidence type="ECO:0000256" key="1">
    <source>
        <dbReference type="ARBA" id="ARBA00004168"/>
    </source>
</evidence>
<accession>A0A2P2BYM9</accession>
<dbReference type="CDD" id="cd05829">
    <property type="entry name" value="Sortase_F"/>
    <property type="match status" value="1"/>
</dbReference>
<keyword evidence="3" id="KW-0964">Secreted</keyword>
<keyword evidence="4" id="KW-0732">Signal</keyword>
<dbReference type="InterPro" id="IPR005754">
    <property type="entry name" value="Sortase"/>
</dbReference>
<dbReference type="GO" id="GO:0016787">
    <property type="term" value="F:hydrolase activity"/>
    <property type="evidence" value="ECO:0007669"/>
    <property type="project" value="UniProtKB-KW"/>
</dbReference>
<proteinExistence type="predicted"/>
<sequence>MNHALHHPIRVRVTRLLTGAVALVLATLTTLALASPAQADVIDNAITGVTLETTGDLHDNSRVDFSCTWAVPDGSQPGDTFTLQLPPELAWSGATSFALTAPDGVTPVALASVSSSGLVTFTLTDYMLTHASASGDCHFTTRYIATGAGEHVLEFDVGSGVVRVPVTEGTPCQTNCGTKVAKKVGWWVDRDAQDRMQFAIRAPATTGGSTNSITFIDNPGAGYDLDCVTLRSFVSPTTAADGAVIAPFIGAYRAGATPPYAPGQQLVAPAVTCSASGLTLDWTGVPAGMYSEVRIQAVVTDPSLGEYTNSGIVRMNGVDHEVGTIIKHDEPGGGGQGPAIHLEKWSTAEGGPATTDGSDFPGDHDSAPGADLVPGEPTSITFTITNTGDEDLTDLQVTDATTDGPAITAISCDFSPLGGPSSGTTWPAGPFHPGDSFTCTGTVPAMPADDTHSDEATVTGIGAVTGTTVTSHDPWHGHTPPKAEPQLSTTTSTAVARPGVTLHDQVTGRGFESSYSGTGQATLYGPFSRRGDARCTAATAVGTVAFTPRNGTVRTPGIRVSEPGHYTWVARSSADELHRAATHRCGLASESTVVRKTPIVDVPNVESGFSGTLHRAAARTSRVLPARLRFRGIGLDAAVSATRIVRHQMVLPANTQRLAILSRTATPGDAIGTTVIAGHVSNRHNSPGALWSLRKAKVGQVIGYRGGDGITHRYQVTGHRLYRRGQLPRSVFATTGAPRLALITCARIKVSAAGHFHYTRNLVVFAKQL</sequence>
<evidence type="ECO:0000259" key="7">
    <source>
        <dbReference type="Pfam" id="PF17961"/>
    </source>
</evidence>
<reference evidence="8" key="1">
    <citation type="submission" date="2015-08" db="EMBL/GenBank/DDBJ databases">
        <authorList>
            <person name="Babu N.S."/>
            <person name="Beckwith C.J."/>
            <person name="Beseler K.G."/>
            <person name="Brison A."/>
            <person name="Carone J.V."/>
            <person name="Caskin T.P."/>
            <person name="Diamond M."/>
            <person name="Durham M.E."/>
            <person name="Foxe J.M."/>
            <person name="Go M."/>
            <person name="Henderson B.A."/>
            <person name="Jones I.B."/>
            <person name="McGettigan J.A."/>
            <person name="Micheletti S.J."/>
            <person name="Nasrallah M.E."/>
            <person name="Ortiz D."/>
            <person name="Piller C.R."/>
            <person name="Privatt S.R."/>
            <person name="Schneider S.L."/>
            <person name="Sharp S."/>
            <person name="Smith T.C."/>
            <person name="Stanton J.D."/>
            <person name="Ullery H.E."/>
            <person name="Wilson R.J."/>
            <person name="Serrano M.G."/>
            <person name="Buck G."/>
            <person name="Lee V."/>
            <person name="Wang Y."/>
            <person name="Carvalho R."/>
            <person name="Voegtly L."/>
            <person name="Shi R."/>
            <person name="Duckworth R."/>
            <person name="Johnson A."/>
            <person name="Loviza R."/>
            <person name="Walstead R."/>
            <person name="Shah Z."/>
            <person name="Kiflezghi M."/>
            <person name="Wade K."/>
            <person name="Ball S.L."/>
            <person name="Bradley K.W."/>
            <person name="Asai D.J."/>
            <person name="Bowman C.A."/>
            <person name="Russell D.A."/>
            <person name="Pope W.H."/>
            <person name="Jacobs-Sera D."/>
            <person name="Hendrix R.W."/>
            <person name="Hatfull G.F."/>
        </authorList>
    </citation>
    <scope>NUCLEOTIDE SEQUENCE</scope>
</reference>
<evidence type="ECO:0000256" key="4">
    <source>
        <dbReference type="ARBA" id="ARBA00022729"/>
    </source>
</evidence>
<dbReference type="Gene3D" id="2.40.260.10">
    <property type="entry name" value="Sortase"/>
    <property type="match status" value="1"/>
</dbReference>
<keyword evidence="2" id="KW-0134">Cell wall</keyword>
<evidence type="ECO:0000256" key="6">
    <source>
        <dbReference type="SAM" id="MobiDB-lite"/>
    </source>
</evidence>
<dbReference type="InterPro" id="IPR042001">
    <property type="entry name" value="Sortase_F"/>
</dbReference>
<dbReference type="InterPro" id="IPR011252">
    <property type="entry name" value="Fibrogen-bd_dom1"/>
</dbReference>
<evidence type="ECO:0000256" key="2">
    <source>
        <dbReference type="ARBA" id="ARBA00022512"/>
    </source>
</evidence>
<dbReference type="GO" id="GO:0007155">
    <property type="term" value="P:cell adhesion"/>
    <property type="evidence" value="ECO:0007669"/>
    <property type="project" value="InterPro"/>
</dbReference>
<keyword evidence="5" id="KW-0378">Hydrolase</keyword>
<protein>
    <recommendedName>
        <fullName evidence="7">SDR-like Ig domain-containing protein</fullName>
    </recommendedName>
</protein>
<dbReference type="InterPro" id="IPR041171">
    <property type="entry name" value="SDR_Ig"/>
</dbReference>
<dbReference type="SUPFAM" id="SSF49401">
    <property type="entry name" value="Bacterial adhesins"/>
    <property type="match status" value="1"/>
</dbReference>
<feature type="region of interest" description="Disordered" evidence="6">
    <location>
        <begin position="348"/>
        <end position="375"/>
    </location>
</feature>
<dbReference type="Pfam" id="PF17961">
    <property type="entry name" value="Big_8"/>
    <property type="match status" value="1"/>
</dbReference>